<feature type="compositionally biased region" description="Low complexity" evidence="2">
    <location>
        <begin position="1215"/>
        <end position="1235"/>
    </location>
</feature>
<gene>
    <name evidence="4" type="ORF">KCU98_g616</name>
</gene>
<feature type="region of interest" description="Disordered" evidence="2">
    <location>
        <begin position="130"/>
        <end position="151"/>
    </location>
</feature>
<feature type="compositionally biased region" description="Low complexity" evidence="2">
    <location>
        <begin position="336"/>
        <end position="351"/>
    </location>
</feature>
<dbReference type="CDD" id="cd12148">
    <property type="entry name" value="fungal_TF_MHR"/>
    <property type="match status" value="1"/>
</dbReference>
<proteinExistence type="predicted"/>
<feature type="compositionally biased region" description="Polar residues" evidence="2">
    <location>
        <begin position="12"/>
        <end position="24"/>
    </location>
</feature>
<keyword evidence="1" id="KW-0539">Nucleus</keyword>
<feature type="region of interest" description="Disordered" evidence="2">
    <location>
        <begin position="1"/>
        <end position="24"/>
    </location>
</feature>
<dbReference type="InterPro" id="IPR052780">
    <property type="entry name" value="AAA_Catabolism_Regulators"/>
</dbReference>
<feature type="compositionally biased region" description="Polar residues" evidence="2">
    <location>
        <begin position="609"/>
        <end position="655"/>
    </location>
</feature>
<feature type="region of interest" description="Disordered" evidence="2">
    <location>
        <begin position="262"/>
        <end position="351"/>
    </location>
</feature>
<dbReference type="EMBL" id="JAHFXS010000005">
    <property type="protein sequence ID" value="KAG9991125.1"/>
    <property type="molecule type" value="Genomic_DNA"/>
</dbReference>
<dbReference type="PANTHER" id="PTHR31644:SF1">
    <property type="entry name" value="ZN(II)2CYS6 TRANSCRIPTION FACTOR (EUROFUNG)"/>
    <property type="match status" value="1"/>
</dbReference>
<dbReference type="PANTHER" id="PTHR31644">
    <property type="entry name" value="TRANSCRIPTIONAL ACTIVATOR ARO80-RELATED"/>
    <property type="match status" value="1"/>
</dbReference>
<dbReference type="GO" id="GO:0000981">
    <property type="term" value="F:DNA-binding transcription factor activity, RNA polymerase II-specific"/>
    <property type="evidence" value="ECO:0007669"/>
    <property type="project" value="TreeGrafter"/>
</dbReference>
<organism evidence="4 5">
    <name type="scientific">Aureobasidium melanogenum</name>
    <name type="common">Aureobasidium pullulans var. melanogenum</name>
    <dbReference type="NCBI Taxonomy" id="46634"/>
    <lineage>
        <taxon>Eukaryota</taxon>
        <taxon>Fungi</taxon>
        <taxon>Dikarya</taxon>
        <taxon>Ascomycota</taxon>
        <taxon>Pezizomycotina</taxon>
        <taxon>Dothideomycetes</taxon>
        <taxon>Dothideomycetidae</taxon>
        <taxon>Dothideales</taxon>
        <taxon>Saccotheciaceae</taxon>
        <taxon>Aureobasidium</taxon>
    </lineage>
</organism>
<keyword evidence="5" id="KW-1185">Reference proteome</keyword>
<feature type="region of interest" description="Disordered" evidence="2">
    <location>
        <begin position="686"/>
        <end position="717"/>
    </location>
</feature>
<accession>A0A9P8G7K7</accession>
<dbReference type="InterPro" id="IPR007219">
    <property type="entry name" value="XnlR_reg_dom"/>
</dbReference>
<evidence type="ECO:0000256" key="2">
    <source>
        <dbReference type="SAM" id="MobiDB-lite"/>
    </source>
</evidence>
<feature type="domain" description="Xylanolytic transcriptional activator regulatory" evidence="3">
    <location>
        <begin position="892"/>
        <end position="975"/>
    </location>
</feature>
<dbReference type="GO" id="GO:0008270">
    <property type="term" value="F:zinc ion binding"/>
    <property type="evidence" value="ECO:0007669"/>
    <property type="project" value="InterPro"/>
</dbReference>
<comment type="caution">
    <text evidence="4">The sequence shown here is derived from an EMBL/GenBank/DDBJ whole genome shotgun (WGS) entry which is preliminary data.</text>
</comment>
<dbReference type="GO" id="GO:0005634">
    <property type="term" value="C:nucleus"/>
    <property type="evidence" value="ECO:0007669"/>
    <property type="project" value="TreeGrafter"/>
</dbReference>
<evidence type="ECO:0000256" key="1">
    <source>
        <dbReference type="ARBA" id="ARBA00023242"/>
    </source>
</evidence>
<feature type="compositionally biased region" description="Basic and acidic residues" evidence="2">
    <location>
        <begin position="692"/>
        <end position="702"/>
    </location>
</feature>
<dbReference type="Pfam" id="PF26087">
    <property type="entry name" value="DUF8032"/>
    <property type="match status" value="1"/>
</dbReference>
<dbReference type="InterPro" id="IPR058345">
    <property type="entry name" value="DUF8032"/>
</dbReference>
<dbReference type="Proteomes" id="UP000729357">
    <property type="component" value="Unassembled WGS sequence"/>
</dbReference>
<feature type="compositionally biased region" description="Low complexity" evidence="2">
    <location>
        <begin position="584"/>
        <end position="605"/>
    </location>
</feature>
<dbReference type="SMART" id="SM00906">
    <property type="entry name" value="Fungal_trans"/>
    <property type="match status" value="1"/>
</dbReference>
<feature type="compositionally biased region" description="Polar residues" evidence="2">
    <location>
        <begin position="311"/>
        <end position="324"/>
    </location>
</feature>
<evidence type="ECO:0000313" key="4">
    <source>
        <dbReference type="EMBL" id="KAG9991125.1"/>
    </source>
</evidence>
<feature type="compositionally biased region" description="Basic residues" evidence="2">
    <location>
        <begin position="269"/>
        <end position="285"/>
    </location>
</feature>
<feature type="region of interest" description="Disordered" evidence="2">
    <location>
        <begin position="571"/>
        <end position="655"/>
    </location>
</feature>
<evidence type="ECO:0000313" key="5">
    <source>
        <dbReference type="Proteomes" id="UP000729357"/>
    </source>
</evidence>
<sequence length="1296" mass="143735">MYPSIGAYHPSQAASPTSMHPSHQDLQTRGMYSQGYGFPQQMFAYPQYALHTHPAYATQPPPQSYAPVSPPGSAILMSQPTTSAVHSSPSQAITASPRMKAESAHLKLEYPLMKTESSYMQRPMSSIGAAPSVAAATSSPPSGTGTNTAAPGPIPATTPLVVRQDQNGVQWIAFEYSRDRVKMEYQIRCDVESVVIDDLTPEFKTANCVYPGAYSGKEGYKGNRLHYESECNAVGWALAHLNPALREKRGLIQRAVDSWRNSNQDPRLRSRRVRRQAKINNRKAQLRQSDGAVSLSPTDVLASRVPPAMSMDSTRPTTSLSLNGGQLHHHHSTSDASGGESASYSTGSESSFTNNKNFIKAEEEEKNPSLSTLVPEGKKRKFILVDDLARGTRVRVHVELDNIKLEEMPDFHLQKNSVYPRQFYPRQMHAPSRGLKHLERHGFESESENESMVSEGESLVDVPLSDGSQTRLSVPGISKDLQAKECALNELGYRMSWRQAKTFNERTMFMQKSLDAYRDKTWSAIVASGQTDPCLASHFEVRTGKRRWDTTDGEPQPPCLRCRKENKQCVIGSSNRGGRRVRRSTIASQQAQGQTQAQTQVSNQPQPRPDQQTQKTPSNDESAQATSWNSGAMPSDPYSASSHHNVTGATPLSTNTGVSNLDFATQRQLFDPQNLAMDIDSTVGTATANNMRPHEQNNEESGRSSSSENIPFNDLQNPSDALDILAQIASNDNNSARQPAWQERQPNHSLRTNSLYSNTWNNDGLDYHLVRSGALSSTKISQLVERYRQHYHPYFSIAPPSTLDANNLVNTAKDEPHLLTAMLVIASKDLMEEPQIFTACSAYMQSLVSALVAGGPGGVEAVESLLILAEWTPYTSRSRAGNVGRGEEDREAWMHVGTALRIGYYLGLDKYSFPVAGDIKDPQWKRKRLVWTCCYISDRQISIRIGRAFWSRGPGPGLAIRKEDYPYQPQNPGDEDFPRLFQATLELTLLFSNVHDVLYSSPGNSLRNHLTGGYYIKIDFRSAYYGWNAVYGTMTCSPNLKAMLLMSYDYLRLYTNAFAFHATIRRALPEGENGKPSFSRVFYNNVGAVGDARFIYEGLDAAKSLLTTMNNFVDAERMLRYMPLRFYLFTVYAGVFLYHARTVGVMAPEEEASVRRMIQQTVTVLQRSGVGESHPGSRYSQLLKLLWDKVDRKSHREPRSTRSLATLENPYRPVSTSAATPASNSAASASLESPAVPDQMGDFSWTDLDAIGNFAVNGNEGMSTDAEWWTGFLPTDSGPLGPMSGLGSMDNWSFML</sequence>
<evidence type="ECO:0000259" key="3">
    <source>
        <dbReference type="SMART" id="SM00906"/>
    </source>
</evidence>
<feature type="non-terminal residue" evidence="4">
    <location>
        <position position="1"/>
    </location>
</feature>
<name>A0A9P8G7K7_AURME</name>
<dbReference type="GO" id="GO:0006351">
    <property type="term" value="P:DNA-templated transcription"/>
    <property type="evidence" value="ECO:0007669"/>
    <property type="project" value="InterPro"/>
</dbReference>
<reference evidence="4" key="2">
    <citation type="submission" date="2021-08" db="EMBL/GenBank/DDBJ databases">
        <authorList>
            <person name="Gostincar C."/>
            <person name="Sun X."/>
            <person name="Song Z."/>
            <person name="Gunde-Cimerman N."/>
        </authorList>
    </citation>
    <scope>NUCLEOTIDE SEQUENCE</scope>
    <source>
        <strain evidence="4">EXF-9298</strain>
    </source>
</reference>
<protein>
    <recommendedName>
        <fullName evidence="3">Xylanolytic transcriptional activator regulatory domain-containing protein</fullName>
    </recommendedName>
</protein>
<dbReference type="Pfam" id="PF04082">
    <property type="entry name" value="Fungal_trans"/>
    <property type="match status" value="1"/>
</dbReference>
<reference evidence="4" key="1">
    <citation type="journal article" date="2021" name="J Fungi (Basel)">
        <title>Virulence traits and population genomics of the black yeast Aureobasidium melanogenum.</title>
        <authorList>
            <person name="Cernosa A."/>
            <person name="Sun X."/>
            <person name="Gostincar C."/>
            <person name="Fang C."/>
            <person name="Gunde-Cimerman N."/>
            <person name="Song Z."/>
        </authorList>
    </citation>
    <scope>NUCLEOTIDE SEQUENCE</scope>
    <source>
        <strain evidence="4">EXF-9298</strain>
    </source>
</reference>
<dbReference type="GO" id="GO:0003677">
    <property type="term" value="F:DNA binding"/>
    <property type="evidence" value="ECO:0007669"/>
    <property type="project" value="InterPro"/>
</dbReference>
<feature type="region of interest" description="Disordered" evidence="2">
    <location>
        <begin position="1197"/>
        <end position="1238"/>
    </location>
</feature>